<evidence type="ECO:0000256" key="1">
    <source>
        <dbReference type="SAM" id="MobiDB-lite"/>
    </source>
</evidence>
<accession>A0ABR8ZWF2</accession>
<name>A0ABR8ZWF2_9GAMM</name>
<protein>
    <submittedName>
        <fullName evidence="2">Uncharacterized protein</fullName>
    </submittedName>
</protein>
<dbReference type="EMBL" id="JACYNN010000014">
    <property type="protein sequence ID" value="MBD8108020.1"/>
    <property type="molecule type" value="Genomic_DNA"/>
</dbReference>
<keyword evidence="3" id="KW-1185">Reference proteome</keyword>
<evidence type="ECO:0000313" key="2">
    <source>
        <dbReference type="EMBL" id="MBD8108020.1"/>
    </source>
</evidence>
<organism evidence="2 3">
    <name type="scientific">Erwinia persicina</name>
    <dbReference type="NCBI Taxonomy" id="55211"/>
    <lineage>
        <taxon>Bacteria</taxon>
        <taxon>Pseudomonadati</taxon>
        <taxon>Pseudomonadota</taxon>
        <taxon>Gammaproteobacteria</taxon>
        <taxon>Enterobacterales</taxon>
        <taxon>Erwiniaceae</taxon>
        <taxon>Erwinia</taxon>
    </lineage>
</organism>
<dbReference type="RefSeq" id="WP_161975971.1">
    <property type="nucleotide sequence ID" value="NZ_CP101613.1"/>
</dbReference>
<comment type="caution">
    <text evidence="2">The sequence shown here is derived from an EMBL/GenBank/DDBJ whole genome shotgun (WGS) entry which is preliminary data.</text>
</comment>
<reference evidence="2 3" key="1">
    <citation type="journal article" date="2020" name="FEMS Microbiol. Ecol.">
        <title>Temporal dynamics of bacterial communities during seed development and maturation.</title>
        <authorList>
            <person name="Chesneau G."/>
            <person name="Torres-Cortes G."/>
            <person name="Briand M."/>
            <person name="Darrasse A."/>
            <person name="Preveaux A."/>
            <person name="Marais C."/>
            <person name="Jacques M.A."/>
            <person name="Shade A."/>
            <person name="Barret M."/>
        </authorList>
    </citation>
    <scope>NUCLEOTIDE SEQUENCE [LARGE SCALE GENOMIC DNA]</scope>
    <source>
        <strain evidence="2 3">CFBP13732</strain>
    </source>
</reference>
<feature type="region of interest" description="Disordered" evidence="1">
    <location>
        <begin position="1"/>
        <end position="27"/>
    </location>
</feature>
<proteinExistence type="predicted"/>
<feature type="compositionally biased region" description="Low complexity" evidence="1">
    <location>
        <begin position="1"/>
        <end position="18"/>
    </location>
</feature>
<dbReference type="Proteomes" id="UP000661012">
    <property type="component" value="Unassembled WGS sequence"/>
</dbReference>
<evidence type="ECO:0000313" key="3">
    <source>
        <dbReference type="Proteomes" id="UP000661012"/>
    </source>
</evidence>
<sequence length="48" mass="5031">MSGADDGNTATGAGIDAGQRCPKLSARKQRELMDVIQVMAKPQRRGGS</sequence>
<gene>
    <name evidence="2" type="ORF">IFT93_16615</name>
</gene>